<reference evidence="3" key="2">
    <citation type="submission" date="2015-01" db="EMBL/GenBank/DDBJ databases">
        <title>Evolutionary Origins and Diversification of the Mycorrhizal Mutualists.</title>
        <authorList>
            <consortium name="DOE Joint Genome Institute"/>
            <consortium name="Mycorrhizal Genomics Consortium"/>
            <person name="Kohler A."/>
            <person name="Kuo A."/>
            <person name="Nagy L.G."/>
            <person name="Floudas D."/>
            <person name="Copeland A."/>
            <person name="Barry K.W."/>
            <person name="Cichocki N."/>
            <person name="Veneault-Fourrey C."/>
            <person name="LaButti K."/>
            <person name="Lindquist E.A."/>
            <person name="Lipzen A."/>
            <person name="Lundell T."/>
            <person name="Morin E."/>
            <person name="Murat C."/>
            <person name="Riley R."/>
            <person name="Ohm R."/>
            <person name="Sun H."/>
            <person name="Tunlid A."/>
            <person name="Henrissat B."/>
            <person name="Grigoriev I.V."/>
            <person name="Hibbett D.S."/>
            <person name="Martin F."/>
        </authorList>
    </citation>
    <scope>NUCLEOTIDE SEQUENCE [LARGE SCALE GENOMIC DNA]</scope>
    <source>
        <strain evidence="3">Marx 270</strain>
    </source>
</reference>
<dbReference type="STRING" id="870435.A0A0C3IBK4"/>
<feature type="compositionally biased region" description="Basic and acidic residues" evidence="1">
    <location>
        <begin position="1"/>
        <end position="10"/>
    </location>
</feature>
<dbReference type="InParanoid" id="A0A0C3IBK4"/>
<gene>
    <name evidence="2" type="ORF">M404DRAFT_35070</name>
</gene>
<accession>A0A0C3IBK4</accession>
<proteinExistence type="predicted"/>
<dbReference type="AlphaFoldDB" id="A0A0C3IBK4"/>
<dbReference type="EMBL" id="KN832098">
    <property type="protein sequence ID" value="KIN94442.1"/>
    <property type="molecule type" value="Genomic_DNA"/>
</dbReference>
<sequence length="127" mass="13669">MGKVMTVEKARRGRARTPTPGRYYGPPKRYTRKFFFFHSVADVINPYLQTSVHTILGLTTVAILVTLLTMSAAAEVATTTTEAPATMTEDTVSMTEGTVTMIGDTVTMSVVAVTMTGGTDLSRCVLV</sequence>
<evidence type="ECO:0000313" key="2">
    <source>
        <dbReference type="EMBL" id="KIN94442.1"/>
    </source>
</evidence>
<reference evidence="2 3" key="1">
    <citation type="submission" date="2014-04" db="EMBL/GenBank/DDBJ databases">
        <authorList>
            <consortium name="DOE Joint Genome Institute"/>
            <person name="Kuo A."/>
            <person name="Kohler A."/>
            <person name="Costa M.D."/>
            <person name="Nagy L.G."/>
            <person name="Floudas D."/>
            <person name="Copeland A."/>
            <person name="Barry K.W."/>
            <person name="Cichocki N."/>
            <person name="Veneault-Fourrey C."/>
            <person name="LaButti K."/>
            <person name="Lindquist E.A."/>
            <person name="Lipzen A."/>
            <person name="Lundell T."/>
            <person name="Morin E."/>
            <person name="Murat C."/>
            <person name="Sun H."/>
            <person name="Tunlid A."/>
            <person name="Henrissat B."/>
            <person name="Grigoriev I.V."/>
            <person name="Hibbett D.S."/>
            <person name="Martin F."/>
            <person name="Nordberg H.P."/>
            <person name="Cantor M.N."/>
            <person name="Hua S.X."/>
        </authorList>
    </citation>
    <scope>NUCLEOTIDE SEQUENCE [LARGE SCALE GENOMIC DNA]</scope>
    <source>
        <strain evidence="2 3">Marx 270</strain>
    </source>
</reference>
<dbReference type="HOGENOM" id="CLU_1971412_0_0_1"/>
<evidence type="ECO:0000313" key="3">
    <source>
        <dbReference type="Proteomes" id="UP000054217"/>
    </source>
</evidence>
<organism evidence="2 3">
    <name type="scientific">Pisolithus tinctorius Marx 270</name>
    <dbReference type="NCBI Taxonomy" id="870435"/>
    <lineage>
        <taxon>Eukaryota</taxon>
        <taxon>Fungi</taxon>
        <taxon>Dikarya</taxon>
        <taxon>Basidiomycota</taxon>
        <taxon>Agaricomycotina</taxon>
        <taxon>Agaricomycetes</taxon>
        <taxon>Agaricomycetidae</taxon>
        <taxon>Boletales</taxon>
        <taxon>Sclerodermatineae</taxon>
        <taxon>Pisolithaceae</taxon>
        <taxon>Pisolithus</taxon>
    </lineage>
</organism>
<name>A0A0C3IBK4_PISTI</name>
<evidence type="ECO:0000256" key="1">
    <source>
        <dbReference type="SAM" id="MobiDB-lite"/>
    </source>
</evidence>
<protein>
    <submittedName>
        <fullName evidence="2">Uncharacterized protein</fullName>
    </submittedName>
</protein>
<keyword evidence="3" id="KW-1185">Reference proteome</keyword>
<dbReference type="Proteomes" id="UP000054217">
    <property type="component" value="Unassembled WGS sequence"/>
</dbReference>
<feature type="region of interest" description="Disordered" evidence="1">
    <location>
        <begin position="1"/>
        <end position="23"/>
    </location>
</feature>